<accession>H2B168</accession>
<dbReference type="PROSITE" id="PS51257">
    <property type="entry name" value="PROKAR_LIPOPROTEIN"/>
    <property type="match status" value="1"/>
</dbReference>
<dbReference type="Pfam" id="PF20521">
    <property type="entry name" value="DUF6736"/>
    <property type="match status" value="1"/>
</dbReference>
<dbReference type="InParanoid" id="H2B168"/>
<dbReference type="KEGG" id="kaf:KAFR_0K00140"/>
<reference evidence="3 4" key="1">
    <citation type="journal article" date="2011" name="Proc. Natl. Acad. Sci. U.S.A.">
        <title>Evolutionary erosion of yeast sex chromosomes by mating-type switching accidents.</title>
        <authorList>
            <person name="Gordon J.L."/>
            <person name="Armisen D."/>
            <person name="Proux-Wera E."/>
            <person name="Oheigeartaigh S.S."/>
            <person name="Byrne K.P."/>
            <person name="Wolfe K.H."/>
        </authorList>
    </citation>
    <scope>NUCLEOTIDE SEQUENCE [LARGE SCALE GENOMIC DNA]</scope>
    <source>
        <strain evidence="4">ATCC 22294 / BCRC 22015 / CBS 2517 / CECT 1963 / NBRC 1671 / NRRL Y-8276</strain>
    </source>
</reference>
<feature type="chain" id="PRO_5003559764" description="Secreted protein CSS2 C-terminal domain-containing protein" evidence="1">
    <location>
        <begin position="26"/>
        <end position="299"/>
    </location>
</feature>
<evidence type="ECO:0000259" key="2">
    <source>
        <dbReference type="Pfam" id="PF20521"/>
    </source>
</evidence>
<dbReference type="EMBL" id="HE650831">
    <property type="protein sequence ID" value="CCF60368.1"/>
    <property type="molecule type" value="Genomic_DNA"/>
</dbReference>
<feature type="domain" description="Secreted protein CSS2 C-terminal" evidence="2">
    <location>
        <begin position="190"/>
        <end position="271"/>
    </location>
</feature>
<dbReference type="eggNOG" id="ENOG502SBPD">
    <property type="taxonomic scope" value="Eukaryota"/>
</dbReference>
<dbReference type="Proteomes" id="UP000005220">
    <property type="component" value="Chromosome 11"/>
</dbReference>
<protein>
    <recommendedName>
        <fullName evidence="2">Secreted protein CSS2 C-terminal domain-containing protein</fullName>
    </recommendedName>
</protein>
<organism evidence="3 4">
    <name type="scientific">Kazachstania africana (strain ATCC 22294 / BCRC 22015 / CBS 2517 / CECT 1963 / NBRC 1671 / NRRL Y-8276)</name>
    <name type="common">Yeast</name>
    <name type="synonym">Kluyveromyces africanus</name>
    <dbReference type="NCBI Taxonomy" id="1071382"/>
    <lineage>
        <taxon>Eukaryota</taxon>
        <taxon>Fungi</taxon>
        <taxon>Dikarya</taxon>
        <taxon>Ascomycota</taxon>
        <taxon>Saccharomycotina</taxon>
        <taxon>Saccharomycetes</taxon>
        <taxon>Saccharomycetales</taxon>
        <taxon>Saccharomycetaceae</taxon>
        <taxon>Kazachstania</taxon>
    </lineage>
</organism>
<sequence>MRKKMNKLINIVSFSLFALVLQACATPIEQKGAIFVKGNELGKADSNYWLLNGTAEATPVNYTTVIDYWESLYTNLQLLGKRDSTIYTLVDTCVDKYCQKVTIEIINGTTKNYQIETQNFFKNMTDSSLDGAYGKRDDVEYESQCTRKICGMNVKSLAKYYNLAAATFDFTSNVYTVASDIVDRIVAAFKKDKEECSGFTLENIIIDPYVSWNAFVSTYTTGKNCDTTAKDENIKCAVRTALEAEHNHQKTAFCLHIDHGGTFNMDIRIIAKTSVAMVDPWRLPCATIGDDWTKTSDCW</sequence>
<feature type="signal peptide" evidence="1">
    <location>
        <begin position="1"/>
        <end position="25"/>
    </location>
</feature>
<dbReference type="GeneID" id="13886557"/>
<keyword evidence="1" id="KW-0732">Signal</keyword>
<dbReference type="InterPro" id="IPR046624">
    <property type="entry name" value="CSS2_C"/>
</dbReference>
<name>H2B168_KAZAF</name>
<evidence type="ECO:0000256" key="1">
    <source>
        <dbReference type="SAM" id="SignalP"/>
    </source>
</evidence>
<dbReference type="OrthoDB" id="4037229at2759"/>
<dbReference type="AlphaFoldDB" id="H2B168"/>
<evidence type="ECO:0000313" key="3">
    <source>
        <dbReference type="EMBL" id="CCF60368.1"/>
    </source>
</evidence>
<evidence type="ECO:0000313" key="4">
    <source>
        <dbReference type="Proteomes" id="UP000005220"/>
    </source>
</evidence>
<gene>
    <name evidence="3" type="primary">KAFR0K00140</name>
    <name evidence="3" type="ORF">KAFR_0K00140</name>
</gene>
<dbReference type="RefSeq" id="XP_003959503.1">
    <property type="nucleotide sequence ID" value="XM_003959454.1"/>
</dbReference>
<proteinExistence type="predicted"/>
<keyword evidence="4" id="KW-1185">Reference proteome</keyword>
<dbReference type="FunCoup" id="H2B168">
    <property type="interactions" value="16"/>
</dbReference>
<dbReference type="HOGENOM" id="CLU_940748_0_0_1"/>